<protein>
    <submittedName>
        <fullName evidence="1">Uncharacterized protein</fullName>
    </submittedName>
</protein>
<organism evidence="1 2">
    <name type="scientific">Clostridium saudiense</name>
    <dbReference type="NCBI Taxonomy" id="1414720"/>
    <lineage>
        <taxon>Bacteria</taxon>
        <taxon>Bacillati</taxon>
        <taxon>Bacillota</taxon>
        <taxon>Clostridia</taxon>
        <taxon>Eubacteriales</taxon>
        <taxon>Clostridiaceae</taxon>
        <taxon>Clostridium</taxon>
    </lineage>
</organism>
<dbReference type="Proteomes" id="UP000767334">
    <property type="component" value="Unassembled WGS sequence"/>
</dbReference>
<sequence length="64" mass="7280">MFYKEDILKDKPDYEAYSENEVKLTIEEMRDLGMLKCGGCCSTKGSSNKKCNGCNKVKKCCKSR</sequence>
<evidence type="ECO:0000313" key="1">
    <source>
        <dbReference type="EMBL" id="MBM6820352.1"/>
    </source>
</evidence>
<dbReference type="EMBL" id="JACJLL010000106">
    <property type="protein sequence ID" value="MBM6820352.1"/>
    <property type="molecule type" value="Genomic_DNA"/>
</dbReference>
<name>A0ABS2FK25_9CLOT</name>
<dbReference type="RefSeq" id="WP_148323664.1">
    <property type="nucleotide sequence ID" value="NZ_JACJLL010000106.1"/>
</dbReference>
<comment type="caution">
    <text evidence="1">The sequence shown here is derived from an EMBL/GenBank/DDBJ whole genome shotgun (WGS) entry which is preliminary data.</text>
</comment>
<evidence type="ECO:0000313" key="2">
    <source>
        <dbReference type="Proteomes" id="UP000767334"/>
    </source>
</evidence>
<keyword evidence="2" id="KW-1185">Reference proteome</keyword>
<accession>A0ABS2FK25</accession>
<gene>
    <name evidence="1" type="ORF">H6A19_13595</name>
</gene>
<reference evidence="1 2" key="1">
    <citation type="journal article" date="2021" name="Sci. Rep.">
        <title>The distribution of antibiotic resistance genes in chicken gut microbiota commensals.</title>
        <authorList>
            <person name="Juricova H."/>
            <person name="Matiasovicova J."/>
            <person name="Kubasova T."/>
            <person name="Cejkova D."/>
            <person name="Rychlik I."/>
        </authorList>
    </citation>
    <scope>NUCLEOTIDE SEQUENCE [LARGE SCALE GENOMIC DNA]</scope>
    <source>
        <strain evidence="1 2">An435</strain>
    </source>
</reference>
<proteinExistence type="predicted"/>